<evidence type="ECO:0000256" key="4">
    <source>
        <dbReference type="ARBA" id="ARBA00022989"/>
    </source>
</evidence>
<gene>
    <name evidence="7" type="ORF">QO010_003976</name>
</gene>
<dbReference type="InterPro" id="IPR006214">
    <property type="entry name" value="Bax_inhibitor_1-related"/>
</dbReference>
<feature type="transmembrane region" description="Helical" evidence="6">
    <location>
        <begin position="170"/>
        <end position="191"/>
    </location>
</feature>
<keyword evidence="5 6" id="KW-0472">Membrane</keyword>
<accession>A0ABU0IYD0</accession>
<feature type="transmembrane region" description="Helical" evidence="6">
    <location>
        <begin position="115"/>
        <end position="133"/>
    </location>
</feature>
<feature type="transmembrane region" description="Helical" evidence="6">
    <location>
        <begin position="237"/>
        <end position="261"/>
    </location>
</feature>
<evidence type="ECO:0000256" key="3">
    <source>
        <dbReference type="ARBA" id="ARBA00022692"/>
    </source>
</evidence>
<protein>
    <submittedName>
        <fullName evidence="7">FtsH-binding integral membrane protein</fullName>
    </submittedName>
</protein>
<reference evidence="7 8" key="1">
    <citation type="submission" date="2023-07" db="EMBL/GenBank/DDBJ databases">
        <title>Genomic Encyclopedia of Type Strains, Phase IV (KMG-IV): sequencing the most valuable type-strain genomes for metagenomic binning, comparative biology and taxonomic classification.</title>
        <authorList>
            <person name="Goeker M."/>
        </authorList>
    </citation>
    <scope>NUCLEOTIDE SEQUENCE [LARGE SCALE GENOMIC DNA]</scope>
    <source>
        <strain evidence="7 8">DSM 18695</strain>
    </source>
</reference>
<evidence type="ECO:0000256" key="6">
    <source>
        <dbReference type="RuleBase" id="RU004379"/>
    </source>
</evidence>
<keyword evidence="4 6" id="KW-1133">Transmembrane helix</keyword>
<proteinExistence type="inferred from homology"/>
<sequence length="266" mass="28430">MSCEQDVTFKGHHSMSDYNNGYARPTVADMSVDAGLRSFMLGVYNKMGLGLLLAGGLAWTVGNVPQLAQLLFQDLGARGIGYTPLGMVVAFAPLAVLLASRFLMRNMTVVSSAALYWVVVSLVGLSLGVLFVVYAGTLIYTALLVTAVAFGGLSLYGYATKRDLSPFGSFLVMAVFGLVASSVALFFLPPAVYNSPIIFFGFNIIGVLVFSGMIAWKTQELKMMYYQLGGNSASTAIVTNIGALSLFISFVNLFQVILALMGGRRN</sequence>
<keyword evidence="8" id="KW-1185">Reference proteome</keyword>
<evidence type="ECO:0000256" key="2">
    <source>
        <dbReference type="ARBA" id="ARBA00010350"/>
    </source>
</evidence>
<feature type="transmembrane region" description="Helical" evidence="6">
    <location>
        <begin position="197"/>
        <end position="216"/>
    </location>
</feature>
<keyword evidence="3 6" id="KW-0812">Transmembrane</keyword>
<feature type="transmembrane region" description="Helical" evidence="6">
    <location>
        <begin position="82"/>
        <end position="103"/>
    </location>
</feature>
<name>A0ABU0IYD0_9CAUL</name>
<dbReference type="Pfam" id="PF01027">
    <property type="entry name" value="Bax1-I"/>
    <property type="match status" value="1"/>
</dbReference>
<dbReference type="EMBL" id="JAUSVS010000010">
    <property type="protein sequence ID" value="MDQ0466183.1"/>
    <property type="molecule type" value="Genomic_DNA"/>
</dbReference>
<comment type="similarity">
    <text evidence="2 6">Belongs to the BI1 family.</text>
</comment>
<comment type="subcellular location">
    <subcellularLocation>
        <location evidence="1">Membrane</location>
        <topology evidence="1">Multi-pass membrane protein</topology>
    </subcellularLocation>
</comment>
<organism evidence="7 8">
    <name type="scientific">Caulobacter ginsengisoli</name>
    <dbReference type="NCBI Taxonomy" id="400775"/>
    <lineage>
        <taxon>Bacteria</taxon>
        <taxon>Pseudomonadati</taxon>
        <taxon>Pseudomonadota</taxon>
        <taxon>Alphaproteobacteria</taxon>
        <taxon>Caulobacterales</taxon>
        <taxon>Caulobacteraceae</taxon>
        <taxon>Caulobacter</taxon>
    </lineage>
</organism>
<comment type="caution">
    <text evidence="7">The sequence shown here is derived from an EMBL/GenBank/DDBJ whole genome shotgun (WGS) entry which is preliminary data.</text>
</comment>
<evidence type="ECO:0000313" key="7">
    <source>
        <dbReference type="EMBL" id="MDQ0466183.1"/>
    </source>
</evidence>
<feature type="transmembrane region" description="Helical" evidence="6">
    <location>
        <begin position="139"/>
        <end position="158"/>
    </location>
</feature>
<dbReference type="Proteomes" id="UP001228905">
    <property type="component" value="Unassembled WGS sequence"/>
</dbReference>
<dbReference type="PANTHER" id="PTHR23291:SF50">
    <property type="entry name" value="PROTEIN LIFEGUARD 4"/>
    <property type="match status" value="1"/>
</dbReference>
<evidence type="ECO:0000256" key="1">
    <source>
        <dbReference type="ARBA" id="ARBA00004141"/>
    </source>
</evidence>
<dbReference type="PANTHER" id="PTHR23291">
    <property type="entry name" value="BAX INHIBITOR-RELATED"/>
    <property type="match status" value="1"/>
</dbReference>
<dbReference type="RefSeq" id="WP_307352096.1">
    <property type="nucleotide sequence ID" value="NZ_JAUSVS010000010.1"/>
</dbReference>
<feature type="transmembrane region" description="Helical" evidence="6">
    <location>
        <begin position="43"/>
        <end position="62"/>
    </location>
</feature>
<evidence type="ECO:0000313" key="8">
    <source>
        <dbReference type="Proteomes" id="UP001228905"/>
    </source>
</evidence>
<dbReference type="CDD" id="cd10432">
    <property type="entry name" value="BI-1-like_bacterial"/>
    <property type="match status" value="1"/>
</dbReference>
<evidence type="ECO:0000256" key="5">
    <source>
        <dbReference type="ARBA" id="ARBA00023136"/>
    </source>
</evidence>